<keyword evidence="2" id="KW-1185">Reference proteome</keyword>
<organism evidence="1 2">
    <name type="scientific">Dallia pectoralis</name>
    <name type="common">Alaska blackfish</name>
    <dbReference type="NCBI Taxonomy" id="75939"/>
    <lineage>
        <taxon>Eukaryota</taxon>
        <taxon>Metazoa</taxon>
        <taxon>Chordata</taxon>
        <taxon>Craniata</taxon>
        <taxon>Vertebrata</taxon>
        <taxon>Euteleostomi</taxon>
        <taxon>Actinopterygii</taxon>
        <taxon>Neopterygii</taxon>
        <taxon>Teleostei</taxon>
        <taxon>Protacanthopterygii</taxon>
        <taxon>Esociformes</taxon>
        <taxon>Umbridae</taxon>
        <taxon>Dallia</taxon>
    </lineage>
</organism>
<dbReference type="EMBL" id="CM055741">
    <property type="protein sequence ID" value="KAJ8001440.1"/>
    <property type="molecule type" value="Genomic_DNA"/>
</dbReference>
<evidence type="ECO:0000313" key="2">
    <source>
        <dbReference type="Proteomes" id="UP001157502"/>
    </source>
</evidence>
<gene>
    <name evidence="1" type="ORF">DPEC_G00169520</name>
</gene>
<sequence length="109" mass="11970">MSDSKSLGTGVPAQRSSQSPEMVMVKLEDCGQPLVLNVIVKEEEQETGIDERGIINKLKQEVDELTVKEEDLGNREEDVEVGGNINLGGSPITVELERETSQRGQIFNT</sequence>
<evidence type="ECO:0000313" key="1">
    <source>
        <dbReference type="EMBL" id="KAJ8001440.1"/>
    </source>
</evidence>
<name>A0ACC2GD19_DALPE</name>
<accession>A0ACC2GD19</accession>
<comment type="caution">
    <text evidence="1">The sequence shown here is derived from an EMBL/GenBank/DDBJ whole genome shotgun (WGS) entry which is preliminary data.</text>
</comment>
<dbReference type="Proteomes" id="UP001157502">
    <property type="component" value="Chromosome 14"/>
</dbReference>
<protein>
    <submittedName>
        <fullName evidence="1">Uncharacterized protein</fullName>
    </submittedName>
</protein>
<proteinExistence type="predicted"/>
<reference evidence="1" key="1">
    <citation type="submission" date="2021-05" db="EMBL/GenBank/DDBJ databases">
        <authorList>
            <person name="Pan Q."/>
            <person name="Jouanno E."/>
            <person name="Zahm M."/>
            <person name="Klopp C."/>
            <person name="Cabau C."/>
            <person name="Louis A."/>
            <person name="Berthelot C."/>
            <person name="Parey E."/>
            <person name="Roest Crollius H."/>
            <person name="Montfort J."/>
            <person name="Robinson-Rechavi M."/>
            <person name="Bouchez O."/>
            <person name="Lampietro C."/>
            <person name="Lopez Roques C."/>
            <person name="Donnadieu C."/>
            <person name="Postlethwait J."/>
            <person name="Bobe J."/>
            <person name="Dillon D."/>
            <person name="Chandos A."/>
            <person name="von Hippel F."/>
            <person name="Guiguen Y."/>
        </authorList>
    </citation>
    <scope>NUCLEOTIDE SEQUENCE</scope>
    <source>
        <strain evidence="1">YG-Jan2019</strain>
    </source>
</reference>